<evidence type="ECO:0000313" key="3">
    <source>
        <dbReference type="EMBL" id="RFS18700.1"/>
    </source>
</evidence>
<dbReference type="RefSeq" id="WP_116978937.1">
    <property type="nucleotide sequence ID" value="NZ_QPMM01000020.1"/>
</dbReference>
<dbReference type="OrthoDB" id="659240at2"/>
<reference evidence="3 4" key="1">
    <citation type="submission" date="2018-07" db="EMBL/GenBank/DDBJ databases">
        <title>Chitinophaga K2CV101002-2 sp. nov., isolated from a monsoon evergreen broad-leaved forest soil.</title>
        <authorList>
            <person name="Lv Y."/>
        </authorList>
    </citation>
    <scope>NUCLEOTIDE SEQUENCE [LARGE SCALE GENOMIC DNA]</scope>
    <source>
        <strain evidence="3 4">GDMCC 1.1288</strain>
    </source>
</reference>
<dbReference type="EMBL" id="QPMM01000020">
    <property type="protein sequence ID" value="RFS18700.1"/>
    <property type="molecule type" value="Genomic_DNA"/>
</dbReference>
<keyword evidence="1" id="KW-0732">Signal</keyword>
<keyword evidence="4" id="KW-1185">Reference proteome</keyword>
<gene>
    <name evidence="3" type="ORF">DVR12_27020</name>
</gene>
<proteinExistence type="predicted"/>
<evidence type="ECO:0000259" key="2">
    <source>
        <dbReference type="Pfam" id="PF06439"/>
    </source>
</evidence>
<dbReference type="Gene3D" id="2.60.120.560">
    <property type="entry name" value="Exo-inulinase, domain 1"/>
    <property type="match status" value="1"/>
</dbReference>
<evidence type="ECO:0000313" key="4">
    <source>
        <dbReference type="Proteomes" id="UP000260644"/>
    </source>
</evidence>
<dbReference type="InterPro" id="IPR010496">
    <property type="entry name" value="AL/BT2_dom"/>
</dbReference>
<evidence type="ECO:0000256" key="1">
    <source>
        <dbReference type="SAM" id="SignalP"/>
    </source>
</evidence>
<dbReference type="GO" id="GO:0016787">
    <property type="term" value="F:hydrolase activity"/>
    <property type="evidence" value="ECO:0007669"/>
    <property type="project" value="InterPro"/>
</dbReference>
<sequence length="232" mass="25585">MKKVILLFTACAFSTVVAVAQKPALTKKEKKAGWHLLFDGKTTNGWKAANGKPFPEKGWVIKDYTLQTDPASGHGGDIITDTKYTDFELSLDFRVTKGANSGIKYYLLPNSSLGLEFQVIDDLNHPDAKLGMNGNRTQASLYDLITASASKENKPVGEWNQARIVSKGTHVEHWLNGVKVVEFERGSDAFKALVAASKYKNIKGFSEVTETPILLQEHGDEVAFRNIKIKAL</sequence>
<accession>A0A3E1Y1Y0</accession>
<dbReference type="AlphaFoldDB" id="A0A3E1Y1Y0"/>
<dbReference type="Proteomes" id="UP000260644">
    <property type="component" value="Unassembled WGS sequence"/>
</dbReference>
<name>A0A3E1Y1Y0_9BACT</name>
<feature type="domain" description="3-keto-alpha-glucoside-1,2-lyase/3-keto-2-hydroxy-glucal hydratase" evidence="2">
    <location>
        <begin position="33"/>
        <end position="230"/>
    </location>
</feature>
<feature type="chain" id="PRO_5017790891" evidence="1">
    <location>
        <begin position="21"/>
        <end position="232"/>
    </location>
</feature>
<feature type="signal peptide" evidence="1">
    <location>
        <begin position="1"/>
        <end position="20"/>
    </location>
</feature>
<dbReference type="Pfam" id="PF06439">
    <property type="entry name" value="3keto-disac_hyd"/>
    <property type="match status" value="1"/>
</dbReference>
<comment type="caution">
    <text evidence="3">The sequence shown here is derived from an EMBL/GenBank/DDBJ whole genome shotgun (WGS) entry which is preliminary data.</text>
</comment>
<protein>
    <submittedName>
        <fullName evidence="3">DUF1080 domain-containing protein</fullName>
    </submittedName>
</protein>
<organism evidence="3 4">
    <name type="scientific">Chitinophaga silvatica</name>
    <dbReference type="NCBI Taxonomy" id="2282649"/>
    <lineage>
        <taxon>Bacteria</taxon>
        <taxon>Pseudomonadati</taxon>
        <taxon>Bacteroidota</taxon>
        <taxon>Chitinophagia</taxon>
        <taxon>Chitinophagales</taxon>
        <taxon>Chitinophagaceae</taxon>
        <taxon>Chitinophaga</taxon>
    </lineage>
</organism>